<organism evidence="2 3">
    <name type="scientific">Nocardia aurantia</name>
    <dbReference type="NCBI Taxonomy" id="2585199"/>
    <lineage>
        <taxon>Bacteria</taxon>
        <taxon>Bacillati</taxon>
        <taxon>Actinomycetota</taxon>
        <taxon>Actinomycetes</taxon>
        <taxon>Mycobacteriales</taxon>
        <taxon>Nocardiaceae</taxon>
        <taxon>Nocardia</taxon>
    </lineage>
</organism>
<evidence type="ECO:0000256" key="1">
    <source>
        <dbReference type="SAM" id="MobiDB-lite"/>
    </source>
</evidence>
<proteinExistence type="predicted"/>
<gene>
    <name evidence="2" type="ORF">NRB56_73790</name>
</gene>
<feature type="compositionally biased region" description="Low complexity" evidence="1">
    <location>
        <begin position="86"/>
        <end position="95"/>
    </location>
</feature>
<reference evidence="2 3" key="1">
    <citation type="submission" date="2019-10" db="EMBL/GenBank/DDBJ databases">
        <title>Nocardia macrotermitis sp. nov. and Nocardia aurantia sp. nov., isolated from the gut of fungus growing-termite Macrotermes natalensis.</title>
        <authorList>
            <person name="Benndorf R."/>
            <person name="Schwitalla J."/>
            <person name="Martin K."/>
            <person name="De Beer W."/>
            <person name="Kaster A.-K."/>
            <person name="Vollmers J."/>
            <person name="Poulsen M."/>
            <person name="Beemelmanns C."/>
        </authorList>
    </citation>
    <scope>NUCLEOTIDE SEQUENCE [LARGE SCALE GENOMIC DNA]</scope>
    <source>
        <strain evidence="2 3">RB56</strain>
    </source>
</reference>
<dbReference type="AlphaFoldDB" id="A0A7K0E1T4"/>
<name>A0A7K0E1T4_9NOCA</name>
<comment type="caution">
    <text evidence="2">The sequence shown here is derived from an EMBL/GenBank/DDBJ whole genome shotgun (WGS) entry which is preliminary data.</text>
</comment>
<sequence>MRGLESGKKSATDPAPPRDSDAWRAQLREVAAFPGLPVVCGGCVRVDTLVIGEFFGTRTGAIGGPVVAPDSGLGGLALRLRETAAARGPAASRRPGIGHGGTRHIARGRADVAVAQ</sequence>
<keyword evidence="3" id="KW-1185">Reference proteome</keyword>
<evidence type="ECO:0000313" key="2">
    <source>
        <dbReference type="EMBL" id="MQY31768.1"/>
    </source>
</evidence>
<feature type="region of interest" description="Disordered" evidence="1">
    <location>
        <begin position="86"/>
        <end position="107"/>
    </location>
</feature>
<evidence type="ECO:0000313" key="3">
    <source>
        <dbReference type="Proteomes" id="UP000431401"/>
    </source>
</evidence>
<feature type="region of interest" description="Disordered" evidence="1">
    <location>
        <begin position="1"/>
        <end position="22"/>
    </location>
</feature>
<dbReference type="Proteomes" id="UP000431401">
    <property type="component" value="Unassembled WGS sequence"/>
</dbReference>
<protein>
    <submittedName>
        <fullName evidence="2">Uncharacterized protein</fullName>
    </submittedName>
</protein>
<dbReference type="EMBL" id="WEGI01000023">
    <property type="protein sequence ID" value="MQY31768.1"/>
    <property type="molecule type" value="Genomic_DNA"/>
</dbReference>
<dbReference type="RefSeq" id="WP_227838644.1">
    <property type="nucleotide sequence ID" value="NZ_WEGI01000023.1"/>
</dbReference>
<accession>A0A7K0E1T4</accession>